<organism evidence="1 2">
    <name type="scientific">Diphasiastrum complanatum</name>
    <name type="common">Issler's clubmoss</name>
    <name type="synonym">Lycopodium complanatum</name>
    <dbReference type="NCBI Taxonomy" id="34168"/>
    <lineage>
        <taxon>Eukaryota</taxon>
        <taxon>Viridiplantae</taxon>
        <taxon>Streptophyta</taxon>
        <taxon>Embryophyta</taxon>
        <taxon>Tracheophyta</taxon>
        <taxon>Lycopodiopsida</taxon>
        <taxon>Lycopodiales</taxon>
        <taxon>Lycopodiaceae</taxon>
        <taxon>Lycopodioideae</taxon>
        <taxon>Diphasiastrum</taxon>
    </lineage>
</organism>
<evidence type="ECO:0000313" key="1">
    <source>
        <dbReference type="EMBL" id="KAJ7548499.1"/>
    </source>
</evidence>
<name>A0ACC2D2X3_DIPCM</name>
<protein>
    <submittedName>
        <fullName evidence="1">Uncharacterized protein</fullName>
    </submittedName>
</protein>
<reference evidence="2" key="1">
    <citation type="journal article" date="2024" name="Proc. Natl. Acad. Sci. U.S.A.">
        <title>Extraordinary preservation of gene collinearity over three hundred million years revealed in homosporous lycophytes.</title>
        <authorList>
            <person name="Li C."/>
            <person name="Wickell D."/>
            <person name="Kuo L.Y."/>
            <person name="Chen X."/>
            <person name="Nie B."/>
            <person name="Liao X."/>
            <person name="Peng D."/>
            <person name="Ji J."/>
            <person name="Jenkins J."/>
            <person name="Williams M."/>
            <person name="Shu S."/>
            <person name="Plott C."/>
            <person name="Barry K."/>
            <person name="Rajasekar S."/>
            <person name="Grimwood J."/>
            <person name="Han X."/>
            <person name="Sun S."/>
            <person name="Hou Z."/>
            <person name="He W."/>
            <person name="Dai G."/>
            <person name="Sun C."/>
            <person name="Schmutz J."/>
            <person name="Leebens-Mack J.H."/>
            <person name="Li F.W."/>
            <person name="Wang L."/>
        </authorList>
    </citation>
    <scope>NUCLEOTIDE SEQUENCE [LARGE SCALE GENOMIC DNA]</scope>
    <source>
        <strain evidence="2">cv. PW_Plant_1</strain>
    </source>
</reference>
<accession>A0ACC2D2X3</accession>
<keyword evidence="2" id="KW-1185">Reference proteome</keyword>
<evidence type="ECO:0000313" key="2">
    <source>
        <dbReference type="Proteomes" id="UP001162992"/>
    </source>
</evidence>
<dbReference type="EMBL" id="CM055098">
    <property type="protein sequence ID" value="KAJ7548499.1"/>
    <property type="molecule type" value="Genomic_DNA"/>
</dbReference>
<dbReference type="Proteomes" id="UP001162992">
    <property type="component" value="Chromosome 7"/>
</dbReference>
<proteinExistence type="predicted"/>
<gene>
    <name evidence="1" type="ORF">O6H91_07G014400</name>
</gene>
<sequence length="474" mass="51710">MLKSAALVFTMDSTKTSVVVGSDSFNFRSQELLKLDSSEYDKNGLSRHLENIEEDVPAYLSSPTSYPPPETPEEPMEFLSRSWSISAIDVSKALAPHQANDTRNTSKSHGQCPEELRLETTPFTFASTMTSQMVMDRILTPTELSLFTPRRNSHSNGPLLCQYSGPLSASPPPSPRQADEFHTCRNMVIARAPIQGHSVRRWFRDLKEKKKEIARAHNAQVHAAISVAGVAAAIAAVAAATAASAIDDGGTKTSMAVASAASLVAAQCVEVAENMGADRDQVSSIVSSAVNVKTAGDIKTLTAAAATALRGAAILKARTLKETCNFATVAPIEKGGSHCTSFSGDLGSEDSEAEFYTQELLARGCEFLKRTKKGEVHWRLVFVYLDERGQVILKLQSRHIRGAFKKNKKSLVVDLYTDMPAWPGRNLLDNGGQRRYFGLKTTTGMAEFECKSEYEYKLWTHGISHLLTLSNSKQ</sequence>
<comment type="caution">
    <text evidence="1">The sequence shown here is derived from an EMBL/GenBank/DDBJ whole genome shotgun (WGS) entry which is preliminary data.</text>
</comment>